<gene>
    <name evidence="1" type="ORF">CYMTET_49312</name>
</gene>
<sequence>MDRTEDVVAEVNCIVRAFRKDLIRLRWALPDGDGWKPEQSVKSHSDEALKAIKAHAPRVTDGMDGRLASGQCAGRLFQKLIHQDFELVQRVQGGEQTPVVAGVVGRILYRPPGDSEQDLSSSLGGTEAGALRRLIMAVCRRKWEDVWGNALVKNVGFESAKRAHAHRRRHWLRQLLSKGGEFEDFSSMWQGHPFTASEGYFLLDINYGSTEECLMYRPYAIANLAYHNPR</sequence>
<comment type="caution">
    <text evidence="1">The sequence shown here is derived from an EMBL/GenBank/DDBJ whole genome shotgun (WGS) entry which is preliminary data.</text>
</comment>
<keyword evidence="2" id="KW-1185">Reference proteome</keyword>
<dbReference type="EMBL" id="LGRX02033525">
    <property type="protein sequence ID" value="KAK3240880.1"/>
    <property type="molecule type" value="Genomic_DNA"/>
</dbReference>
<name>A0AAE0EVW9_9CHLO</name>
<proteinExistence type="predicted"/>
<evidence type="ECO:0000313" key="2">
    <source>
        <dbReference type="Proteomes" id="UP001190700"/>
    </source>
</evidence>
<evidence type="ECO:0000313" key="1">
    <source>
        <dbReference type="EMBL" id="KAK3240880.1"/>
    </source>
</evidence>
<protein>
    <submittedName>
        <fullName evidence="1">Uncharacterized protein</fullName>
    </submittedName>
</protein>
<accession>A0AAE0EVW9</accession>
<organism evidence="1 2">
    <name type="scientific">Cymbomonas tetramitiformis</name>
    <dbReference type="NCBI Taxonomy" id="36881"/>
    <lineage>
        <taxon>Eukaryota</taxon>
        <taxon>Viridiplantae</taxon>
        <taxon>Chlorophyta</taxon>
        <taxon>Pyramimonadophyceae</taxon>
        <taxon>Pyramimonadales</taxon>
        <taxon>Pyramimonadaceae</taxon>
        <taxon>Cymbomonas</taxon>
    </lineage>
</organism>
<dbReference type="AlphaFoldDB" id="A0AAE0EVW9"/>
<dbReference type="Proteomes" id="UP001190700">
    <property type="component" value="Unassembled WGS sequence"/>
</dbReference>
<reference evidence="1 2" key="1">
    <citation type="journal article" date="2015" name="Genome Biol. Evol.">
        <title>Comparative Genomics of a Bacterivorous Green Alga Reveals Evolutionary Causalities and Consequences of Phago-Mixotrophic Mode of Nutrition.</title>
        <authorList>
            <person name="Burns J.A."/>
            <person name="Paasch A."/>
            <person name="Narechania A."/>
            <person name="Kim E."/>
        </authorList>
    </citation>
    <scope>NUCLEOTIDE SEQUENCE [LARGE SCALE GENOMIC DNA]</scope>
    <source>
        <strain evidence="1 2">PLY_AMNH</strain>
    </source>
</reference>